<evidence type="ECO:0000313" key="2">
    <source>
        <dbReference type="EMBL" id="EEX18415.1"/>
    </source>
</evidence>
<accession>C9MPR2</accession>
<dbReference type="STRING" id="649761.HMPREF0973_01603"/>
<proteinExistence type="predicted"/>
<name>C9MPR2_9BACT</name>
<dbReference type="AlphaFoldDB" id="C9MPR2"/>
<feature type="region of interest" description="Disordered" evidence="1">
    <location>
        <begin position="1"/>
        <end position="53"/>
    </location>
</feature>
<feature type="compositionally biased region" description="Basic and acidic residues" evidence="1">
    <location>
        <begin position="24"/>
        <end position="46"/>
    </location>
</feature>
<dbReference type="HOGENOM" id="CLU_3064882_0_0_10"/>
<evidence type="ECO:0000256" key="1">
    <source>
        <dbReference type="SAM" id="MobiDB-lite"/>
    </source>
</evidence>
<organism evidence="2 3">
    <name type="scientific">Prevotella veroralis F0319</name>
    <dbReference type="NCBI Taxonomy" id="649761"/>
    <lineage>
        <taxon>Bacteria</taxon>
        <taxon>Pseudomonadati</taxon>
        <taxon>Bacteroidota</taxon>
        <taxon>Bacteroidia</taxon>
        <taxon>Bacteroidales</taxon>
        <taxon>Prevotellaceae</taxon>
        <taxon>Prevotella</taxon>
    </lineage>
</organism>
<reference evidence="2 3" key="1">
    <citation type="submission" date="2009-09" db="EMBL/GenBank/DDBJ databases">
        <authorList>
            <person name="Weinstock G."/>
            <person name="Sodergren E."/>
            <person name="Clifton S."/>
            <person name="Fulton L."/>
            <person name="Fulton B."/>
            <person name="Courtney L."/>
            <person name="Fronick C."/>
            <person name="Harrison M."/>
            <person name="Strong C."/>
            <person name="Farmer C."/>
            <person name="Delahaunty K."/>
            <person name="Markovic C."/>
            <person name="Hall O."/>
            <person name="Minx P."/>
            <person name="Tomlinson C."/>
            <person name="Mitreva M."/>
            <person name="Nelson J."/>
            <person name="Hou S."/>
            <person name="Wollam A."/>
            <person name="Pepin K.H."/>
            <person name="Johnson M."/>
            <person name="Bhonagiri V."/>
            <person name="Nash W.E."/>
            <person name="Warren W."/>
            <person name="Chinwalla A."/>
            <person name="Mardis E.R."/>
            <person name="Wilson R.K."/>
        </authorList>
    </citation>
    <scope>NUCLEOTIDE SEQUENCE [LARGE SCALE GENOMIC DNA]</scope>
    <source>
        <strain evidence="2 3">F0319</strain>
    </source>
</reference>
<evidence type="ECO:0000313" key="3">
    <source>
        <dbReference type="Proteomes" id="UP000003327"/>
    </source>
</evidence>
<comment type="caution">
    <text evidence="2">The sequence shown here is derived from an EMBL/GenBank/DDBJ whole genome shotgun (WGS) entry which is preliminary data.</text>
</comment>
<feature type="compositionally biased region" description="Basic and acidic residues" evidence="1">
    <location>
        <begin position="1"/>
        <end position="12"/>
    </location>
</feature>
<gene>
    <name evidence="2" type="ORF">HMPREF0973_01603</name>
</gene>
<protein>
    <submittedName>
        <fullName evidence="2">Uncharacterized protein</fullName>
    </submittedName>
</protein>
<sequence length="53" mass="6121">MSVKNHTDETKLKMSASQKARHARMSEEQKKAISDKLKKKMERDTQCDVLTSI</sequence>
<dbReference type="RefSeq" id="WP_004383275.1">
    <property type="nucleotide sequence ID" value="NZ_GG698714.1"/>
</dbReference>
<dbReference type="EMBL" id="ACVA01000036">
    <property type="protein sequence ID" value="EEX18415.1"/>
    <property type="molecule type" value="Genomic_DNA"/>
</dbReference>
<keyword evidence="3" id="KW-1185">Reference proteome</keyword>
<dbReference type="Proteomes" id="UP000003327">
    <property type="component" value="Unassembled WGS sequence"/>
</dbReference>